<dbReference type="KEGG" id="vg:19484911"/>
<reference evidence="1 2" key="1">
    <citation type="submission" date="2014-01" db="EMBL/GenBank/DDBJ databases">
        <authorList>
            <person name="Zhang G."/>
            <person name="Jin J."/>
            <person name="Li Z.J."/>
            <person name="Wang S.W."/>
            <person name="Chen S.J."/>
            <person name="Wang S.M."/>
            <person name="Wang X.T."/>
            <person name="Li Y.H."/>
            <person name="Wang J."/>
            <person name="Yang C.K."/>
            <person name="Wang L."/>
        </authorList>
    </citation>
    <scope>NUCLEOTIDE SEQUENCE [LARGE SCALE GENOMIC DNA]</scope>
</reference>
<proteinExistence type="predicted"/>
<dbReference type="EMBL" id="KJ025957">
    <property type="protein sequence ID" value="AHY25273.1"/>
    <property type="molecule type" value="Genomic_DNA"/>
</dbReference>
<evidence type="ECO:0000313" key="1">
    <source>
        <dbReference type="EMBL" id="AHY25273.1"/>
    </source>
</evidence>
<dbReference type="GeneID" id="19484911"/>
<dbReference type="RefSeq" id="YP_009030069.1">
    <property type="nucleotide sequence ID" value="NC_024121.1"/>
</dbReference>
<gene>
    <name evidence="1" type="ORF">PS2_022</name>
</gene>
<sequence length="63" mass="7487">MTILTYERIQAIQAQWINEKAYDKSLIRDWTEFVFKAITVGVNQFDIDAWILTDEEWDAKYAA</sequence>
<name>A0A023W5G2_9CAUD</name>
<evidence type="ECO:0000313" key="2">
    <source>
        <dbReference type="Proteomes" id="UP000024445"/>
    </source>
</evidence>
<keyword evidence="2" id="KW-1185">Reference proteome</keyword>
<dbReference type="Proteomes" id="UP000024445">
    <property type="component" value="Segment"/>
</dbReference>
<accession>A0A023W5G2</accession>
<organism evidence="1 2">
    <name type="scientific">Serratia phage PS2</name>
    <dbReference type="NCBI Taxonomy" id="1481112"/>
    <lineage>
        <taxon>Viruses</taxon>
        <taxon>Duplodnaviria</taxon>
        <taxon>Heunggongvirae</taxon>
        <taxon>Uroviricota</taxon>
        <taxon>Caudoviricetes</taxon>
        <taxon>Muldoonvirus</taxon>
        <taxon>Muldoonvirus PS2</taxon>
    </lineage>
</organism>
<protein>
    <submittedName>
        <fullName evidence="1">Uncharacterized protein</fullName>
    </submittedName>
</protein>